<comment type="caution">
    <text evidence="2">The sequence shown here is derived from an EMBL/GenBank/DDBJ whole genome shotgun (WGS) entry which is preliminary data.</text>
</comment>
<dbReference type="Pfam" id="PF11948">
    <property type="entry name" value="DUF3465"/>
    <property type="match status" value="1"/>
</dbReference>
<dbReference type="RefSeq" id="WP_184675800.1">
    <property type="nucleotide sequence ID" value="NZ_JACHGY010000001.1"/>
</dbReference>
<evidence type="ECO:0000313" key="2">
    <source>
        <dbReference type="EMBL" id="MBB6428553.1"/>
    </source>
</evidence>
<feature type="region of interest" description="Disordered" evidence="1">
    <location>
        <begin position="32"/>
        <end position="87"/>
    </location>
</feature>
<dbReference type="EMBL" id="JACHGY010000001">
    <property type="protein sequence ID" value="MBB6428553.1"/>
    <property type="molecule type" value="Genomic_DNA"/>
</dbReference>
<proteinExistence type="predicted"/>
<dbReference type="AlphaFoldDB" id="A0A7X0LK36"/>
<dbReference type="InterPro" id="IPR021856">
    <property type="entry name" value="DUF3465"/>
</dbReference>
<evidence type="ECO:0000313" key="3">
    <source>
        <dbReference type="Proteomes" id="UP000541810"/>
    </source>
</evidence>
<name>A0A7X0LK36_9BACT</name>
<protein>
    <recommendedName>
        <fullName evidence="4">DUF3465 domain-containing protein</fullName>
    </recommendedName>
</protein>
<gene>
    <name evidence="2" type="ORF">HNQ40_000359</name>
</gene>
<evidence type="ECO:0008006" key="4">
    <source>
        <dbReference type="Google" id="ProtNLM"/>
    </source>
</evidence>
<dbReference type="Proteomes" id="UP000541810">
    <property type="component" value="Unassembled WGS sequence"/>
</dbReference>
<evidence type="ECO:0000256" key="1">
    <source>
        <dbReference type="SAM" id="MobiDB-lite"/>
    </source>
</evidence>
<keyword evidence="3" id="KW-1185">Reference proteome</keyword>
<feature type="compositionally biased region" description="Basic and acidic residues" evidence="1">
    <location>
        <begin position="44"/>
        <end position="53"/>
    </location>
</feature>
<accession>A0A7X0LK36</accession>
<sequence>MPKKPSPQTMRVLKQILLLALPLIIKALKNRKAQGGSNVTVTDRTPRVEDQAPRTKARKRESAEPLPAPADIKGTTAPAKHKPSPIADLHRRKKSDVIITDTGVIVHVLPDDNEGSRHQRFLVEVDHTDITIKVAHNIDLAPRVPAREGDRLIFKGEYEYNDLGGALHWTHHDPKKWRPGGWIEHEGKRYE</sequence>
<reference evidence="2 3" key="1">
    <citation type="submission" date="2020-08" db="EMBL/GenBank/DDBJ databases">
        <title>Genomic Encyclopedia of Type Strains, Phase IV (KMG-IV): sequencing the most valuable type-strain genomes for metagenomic binning, comparative biology and taxonomic classification.</title>
        <authorList>
            <person name="Goeker M."/>
        </authorList>
    </citation>
    <scope>NUCLEOTIDE SEQUENCE [LARGE SCALE GENOMIC DNA]</scope>
    <source>
        <strain evidence="2 3">DSM 103725</strain>
    </source>
</reference>
<organism evidence="2 3">
    <name type="scientific">Algisphaera agarilytica</name>
    <dbReference type="NCBI Taxonomy" id="1385975"/>
    <lineage>
        <taxon>Bacteria</taxon>
        <taxon>Pseudomonadati</taxon>
        <taxon>Planctomycetota</taxon>
        <taxon>Phycisphaerae</taxon>
        <taxon>Phycisphaerales</taxon>
        <taxon>Phycisphaeraceae</taxon>
        <taxon>Algisphaera</taxon>
    </lineage>
</organism>